<dbReference type="Pfam" id="PF12796">
    <property type="entry name" value="Ank_2"/>
    <property type="match status" value="1"/>
</dbReference>
<dbReference type="PROSITE" id="PS50225">
    <property type="entry name" value="SOCS"/>
    <property type="match status" value="1"/>
</dbReference>
<proteinExistence type="predicted"/>
<name>A0A7R8XD01_9CRUS</name>
<dbReference type="PROSITE" id="PS50088">
    <property type="entry name" value="ANK_REPEAT"/>
    <property type="match status" value="3"/>
</dbReference>
<feature type="domain" description="SOCS box" evidence="4">
    <location>
        <begin position="245"/>
        <end position="293"/>
    </location>
</feature>
<protein>
    <recommendedName>
        <fullName evidence="4">SOCS box domain-containing protein</fullName>
    </recommendedName>
</protein>
<dbReference type="SMART" id="SM00969">
    <property type="entry name" value="SOCS_box"/>
    <property type="match status" value="1"/>
</dbReference>
<keyword evidence="2 3" id="KW-0040">ANK repeat</keyword>
<reference evidence="5" key="1">
    <citation type="submission" date="2020-11" db="EMBL/GenBank/DDBJ databases">
        <authorList>
            <person name="Tran Van P."/>
        </authorList>
    </citation>
    <scope>NUCLEOTIDE SEQUENCE</scope>
</reference>
<dbReference type="GO" id="GO:0035556">
    <property type="term" value="P:intracellular signal transduction"/>
    <property type="evidence" value="ECO:0007669"/>
    <property type="project" value="InterPro"/>
</dbReference>
<feature type="repeat" description="ANK" evidence="3">
    <location>
        <begin position="52"/>
        <end position="84"/>
    </location>
</feature>
<dbReference type="SUPFAM" id="SSF158235">
    <property type="entry name" value="SOCS box-like"/>
    <property type="match status" value="1"/>
</dbReference>
<dbReference type="InterPro" id="IPR002110">
    <property type="entry name" value="Ankyrin_rpt"/>
</dbReference>
<dbReference type="Gene3D" id="1.25.40.20">
    <property type="entry name" value="Ankyrin repeat-containing domain"/>
    <property type="match status" value="1"/>
</dbReference>
<evidence type="ECO:0000313" key="5">
    <source>
        <dbReference type="EMBL" id="CAD7243998.1"/>
    </source>
</evidence>
<dbReference type="InterPro" id="IPR036770">
    <property type="entry name" value="Ankyrin_rpt-contain_sf"/>
</dbReference>
<dbReference type="OrthoDB" id="194358at2759"/>
<sequence length="298" mass="33563">MRRRFPSVAKDGGTGWDAGWDMDLHQAVVCGDAEGVRRAASRADVDVNRRFRGMTALSLAVFNGDSDIVKVLVKFGADVNEKSKDRSERIESPLLSACRLSYADIVKVLLKSGADANQTDFYNQSALWVATKESRLDLVKLLVEHGAKLDIAQRWCECPVYLCAKYLNHRNRGEILRYLVSCGARADMSDYQGRNSLFWALAHEDADAVRFIVTSGGFKMEAWPWLEPSSIPRELSSDPTFMVWLEGVKESPPPLQERCRTVIRARLSELTSGTTIRSRIRCLPLPPRLRLYLLLNVE</sequence>
<feature type="repeat" description="ANK" evidence="3">
    <location>
        <begin position="122"/>
        <end position="154"/>
    </location>
</feature>
<dbReference type="PANTHER" id="PTHR24171">
    <property type="entry name" value="ANKYRIN REPEAT DOMAIN-CONTAINING PROTEIN 39-RELATED"/>
    <property type="match status" value="1"/>
</dbReference>
<organism evidence="5">
    <name type="scientific">Darwinula stevensoni</name>
    <dbReference type="NCBI Taxonomy" id="69355"/>
    <lineage>
        <taxon>Eukaryota</taxon>
        <taxon>Metazoa</taxon>
        <taxon>Ecdysozoa</taxon>
        <taxon>Arthropoda</taxon>
        <taxon>Crustacea</taxon>
        <taxon>Oligostraca</taxon>
        <taxon>Ostracoda</taxon>
        <taxon>Podocopa</taxon>
        <taxon>Podocopida</taxon>
        <taxon>Darwinulocopina</taxon>
        <taxon>Darwinuloidea</taxon>
        <taxon>Darwinulidae</taxon>
        <taxon>Darwinula</taxon>
    </lineage>
</organism>
<dbReference type="Pfam" id="PF00023">
    <property type="entry name" value="Ank"/>
    <property type="match status" value="1"/>
</dbReference>
<feature type="repeat" description="ANK" evidence="3">
    <location>
        <begin position="89"/>
        <end position="121"/>
    </location>
</feature>
<dbReference type="PROSITE" id="PS50297">
    <property type="entry name" value="ANK_REP_REGION"/>
    <property type="match status" value="3"/>
</dbReference>
<dbReference type="Proteomes" id="UP000677054">
    <property type="component" value="Unassembled WGS sequence"/>
</dbReference>
<dbReference type="EMBL" id="LR900057">
    <property type="protein sequence ID" value="CAD7243998.1"/>
    <property type="molecule type" value="Genomic_DNA"/>
</dbReference>
<evidence type="ECO:0000256" key="2">
    <source>
        <dbReference type="ARBA" id="ARBA00023043"/>
    </source>
</evidence>
<keyword evidence="6" id="KW-1185">Reference proteome</keyword>
<dbReference type="SMART" id="SM00248">
    <property type="entry name" value="ANK"/>
    <property type="match status" value="4"/>
</dbReference>
<dbReference type="PRINTS" id="PR01415">
    <property type="entry name" value="ANKYRIN"/>
</dbReference>
<keyword evidence="1" id="KW-0677">Repeat</keyword>
<evidence type="ECO:0000313" key="6">
    <source>
        <dbReference type="Proteomes" id="UP000677054"/>
    </source>
</evidence>
<dbReference type="AlphaFoldDB" id="A0A7R8XD01"/>
<accession>A0A7R8XD01</accession>
<dbReference type="EMBL" id="CAJPEV010000540">
    <property type="protein sequence ID" value="CAG0886284.1"/>
    <property type="molecule type" value="Genomic_DNA"/>
</dbReference>
<dbReference type="Pfam" id="PF07525">
    <property type="entry name" value="SOCS_box"/>
    <property type="match status" value="1"/>
</dbReference>
<dbReference type="InterPro" id="IPR001496">
    <property type="entry name" value="SOCS_box"/>
</dbReference>
<evidence type="ECO:0000256" key="3">
    <source>
        <dbReference type="PROSITE-ProRule" id="PRU00023"/>
    </source>
</evidence>
<gene>
    <name evidence="5" type="ORF">DSTB1V02_LOCUS3903</name>
</gene>
<evidence type="ECO:0000259" key="4">
    <source>
        <dbReference type="PROSITE" id="PS50225"/>
    </source>
</evidence>
<dbReference type="InterPro" id="IPR036036">
    <property type="entry name" value="SOCS_box-like_dom_sf"/>
</dbReference>
<evidence type="ECO:0000256" key="1">
    <source>
        <dbReference type="ARBA" id="ARBA00022737"/>
    </source>
</evidence>
<dbReference type="SUPFAM" id="SSF48403">
    <property type="entry name" value="Ankyrin repeat"/>
    <property type="match status" value="1"/>
</dbReference>